<proteinExistence type="predicted"/>
<evidence type="ECO:0000313" key="2">
    <source>
        <dbReference type="Proteomes" id="UP001556367"/>
    </source>
</evidence>
<dbReference type="Gene3D" id="3.80.10.10">
    <property type="entry name" value="Ribonuclease Inhibitor"/>
    <property type="match status" value="1"/>
</dbReference>
<reference evidence="2" key="1">
    <citation type="submission" date="2024-06" db="EMBL/GenBank/DDBJ databases">
        <title>Multi-omics analyses provide insights into the biosynthesis of the anticancer antibiotic pleurotin in Hohenbuehelia grisea.</title>
        <authorList>
            <person name="Weaver J.A."/>
            <person name="Alberti F."/>
        </authorList>
    </citation>
    <scope>NUCLEOTIDE SEQUENCE [LARGE SCALE GENOMIC DNA]</scope>
    <source>
        <strain evidence="2">T-177</strain>
    </source>
</reference>
<gene>
    <name evidence="1" type="ORF">HGRIS_012078</name>
</gene>
<dbReference type="InterPro" id="IPR032675">
    <property type="entry name" value="LRR_dom_sf"/>
</dbReference>
<accession>A0ABR3IR68</accession>
<protein>
    <submittedName>
        <fullName evidence="1">Uncharacterized protein</fullName>
    </submittedName>
</protein>
<dbReference type="Proteomes" id="UP001556367">
    <property type="component" value="Unassembled WGS sequence"/>
</dbReference>
<name>A0ABR3IR68_9AGAR</name>
<sequence>MSDETLNARSSGPIPQDVIDIIIDTVIDTIDDDQRTLHALALVSTSCLVPSRRRAFTFIRLLTFNSRAFLRLLESPLCTLRHCRRSTVIIDGFDFDDPEEDGDDDDANSEDLYDGADDSQGHRWLARALALPPHTFAFVHHLSIDIGYYPAEISQTLAAQLPLIFSSITTLSLQWWTARGAVEIARFAAPYRHLQRLVIDYSVIANVGAQFDAPASALADAPPPPPGLRELEEGREMRIAGRLAAWMLRARPPVKLERLVLWGWDYDIEGRLEDYLVCAGDSLRELCINEIYKTRTMDALVAGIPWTSLIVLEKFTLNYDYSINDTQILTLLRALRALPALRHLALEGHLIGMLASSRNLKTVPQFDQLLVSQFDQLFRPPGFPELRTLSLIMMMVNSVWETRHEVYPVCTARGILVQK</sequence>
<organism evidence="1 2">
    <name type="scientific">Hohenbuehelia grisea</name>
    <dbReference type="NCBI Taxonomy" id="104357"/>
    <lineage>
        <taxon>Eukaryota</taxon>
        <taxon>Fungi</taxon>
        <taxon>Dikarya</taxon>
        <taxon>Basidiomycota</taxon>
        <taxon>Agaricomycotina</taxon>
        <taxon>Agaricomycetes</taxon>
        <taxon>Agaricomycetidae</taxon>
        <taxon>Agaricales</taxon>
        <taxon>Pleurotineae</taxon>
        <taxon>Pleurotaceae</taxon>
        <taxon>Hohenbuehelia</taxon>
    </lineage>
</organism>
<dbReference type="EMBL" id="JASNQZ010000015">
    <property type="protein sequence ID" value="KAL0945790.1"/>
    <property type="molecule type" value="Genomic_DNA"/>
</dbReference>
<keyword evidence="2" id="KW-1185">Reference proteome</keyword>
<comment type="caution">
    <text evidence="1">The sequence shown here is derived from an EMBL/GenBank/DDBJ whole genome shotgun (WGS) entry which is preliminary data.</text>
</comment>
<evidence type="ECO:0000313" key="1">
    <source>
        <dbReference type="EMBL" id="KAL0945790.1"/>
    </source>
</evidence>
<dbReference type="SUPFAM" id="SSF52047">
    <property type="entry name" value="RNI-like"/>
    <property type="match status" value="1"/>
</dbReference>